<comment type="similarity">
    <text evidence="1">Belongs to the gamma-glutamylcyclotransferase family.</text>
</comment>
<dbReference type="PANTHER" id="PTHR31544">
    <property type="entry name" value="AIG2-LIKE PROTEIN D"/>
    <property type="match status" value="1"/>
</dbReference>
<evidence type="ECO:0000313" key="6">
    <source>
        <dbReference type="Proteomes" id="UP000799428"/>
    </source>
</evidence>
<evidence type="ECO:0000256" key="2">
    <source>
        <dbReference type="ARBA" id="ARBA00022679"/>
    </source>
</evidence>
<dbReference type="OrthoDB" id="3262926at2759"/>
<accession>A0A6G1K351</accession>
<sequence length="288" mass="32052">CKLPLSAPRTKISMDYLDELDNPAIQAFTELGRGIDFQLPSVTPTATINNTSPSSTHSVRHRRRVQFTYLFLLDDSPLTPQDIANILGFSRLPEVVIGSGEDGEAHFCRLSQSNVDSLDSWAAERYFPRTRFTKIQLGVAHKDSFELPILGRDPTLPQHRPSVSTSLVEKRICPEYPVYYFFYGTLASPPLLSRLFGIPESQLPPIKAASLLDGLIRIWAGKYWVLVDSPGGRVEGCVYPVLSVDQEDALRAYEGDSYEVVGARIVLDGTEIEGRTFRFAGAEDELSK</sequence>
<protein>
    <recommendedName>
        <fullName evidence="3">Putative gamma-glutamylcyclotransferase</fullName>
    </recommendedName>
</protein>
<dbReference type="InterPro" id="IPR036568">
    <property type="entry name" value="GGCT-like_sf"/>
</dbReference>
<proteinExistence type="inferred from homology"/>
<dbReference type="AlphaFoldDB" id="A0A6G1K351"/>
<dbReference type="GO" id="GO:0016740">
    <property type="term" value="F:transferase activity"/>
    <property type="evidence" value="ECO:0007669"/>
    <property type="project" value="UniProtKB-KW"/>
</dbReference>
<keyword evidence="6" id="KW-1185">Reference proteome</keyword>
<keyword evidence="2" id="KW-0808">Transferase</keyword>
<dbReference type="EMBL" id="MU005774">
    <property type="protein sequence ID" value="KAF2707296.1"/>
    <property type="molecule type" value="Genomic_DNA"/>
</dbReference>
<evidence type="ECO:0000313" key="5">
    <source>
        <dbReference type="EMBL" id="KAF2707296.1"/>
    </source>
</evidence>
<gene>
    <name evidence="5" type="ORF">K504DRAFT_384434</name>
</gene>
<evidence type="ECO:0000259" key="4">
    <source>
        <dbReference type="Pfam" id="PF06094"/>
    </source>
</evidence>
<dbReference type="InterPro" id="IPR013024">
    <property type="entry name" value="GGCT-like"/>
</dbReference>
<feature type="non-terminal residue" evidence="5">
    <location>
        <position position="1"/>
    </location>
</feature>
<reference evidence="5" key="1">
    <citation type="journal article" date="2020" name="Stud. Mycol.">
        <title>101 Dothideomycetes genomes: a test case for predicting lifestyles and emergence of pathogens.</title>
        <authorList>
            <person name="Haridas S."/>
            <person name="Albert R."/>
            <person name="Binder M."/>
            <person name="Bloem J."/>
            <person name="Labutti K."/>
            <person name="Salamov A."/>
            <person name="Andreopoulos B."/>
            <person name="Baker S."/>
            <person name="Barry K."/>
            <person name="Bills G."/>
            <person name="Bluhm B."/>
            <person name="Cannon C."/>
            <person name="Castanera R."/>
            <person name="Culley D."/>
            <person name="Daum C."/>
            <person name="Ezra D."/>
            <person name="Gonzalez J."/>
            <person name="Henrissat B."/>
            <person name="Kuo A."/>
            <person name="Liang C."/>
            <person name="Lipzen A."/>
            <person name="Lutzoni F."/>
            <person name="Magnuson J."/>
            <person name="Mondo S."/>
            <person name="Nolan M."/>
            <person name="Ohm R."/>
            <person name="Pangilinan J."/>
            <person name="Park H.-J."/>
            <person name="Ramirez L."/>
            <person name="Alfaro M."/>
            <person name="Sun H."/>
            <person name="Tritt A."/>
            <person name="Yoshinaga Y."/>
            <person name="Zwiers L.-H."/>
            <person name="Turgeon B."/>
            <person name="Goodwin S."/>
            <person name="Spatafora J."/>
            <person name="Crous P."/>
            <person name="Grigoriev I."/>
        </authorList>
    </citation>
    <scope>NUCLEOTIDE SEQUENCE</scope>
    <source>
        <strain evidence="5">CBS 279.74</strain>
    </source>
</reference>
<dbReference type="PANTHER" id="PTHR31544:SF4">
    <property type="entry name" value="GAMMA-GLUTAMYLCYCLOTRANSFERASE-RELATED"/>
    <property type="match status" value="1"/>
</dbReference>
<dbReference type="SUPFAM" id="SSF110857">
    <property type="entry name" value="Gamma-glutamyl cyclotransferase-like"/>
    <property type="match status" value="1"/>
</dbReference>
<dbReference type="Proteomes" id="UP000799428">
    <property type="component" value="Unassembled WGS sequence"/>
</dbReference>
<dbReference type="InterPro" id="IPR045038">
    <property type="entry name" value="AIG2-like"/>
</dbReference>
<feature type="domain" description="Gamma-glutamylcyclotransferase AIG2-like" evidence="4">
    <location>
        <begin position="180"/>
        <end position="281"/>
    </location>
</feature>
<dbReference type="InterPro" id="IPR009288">
    <property type="entry name" value="AIG2-like_dom"/>
</dbReference>
<dbReference type="CDD" id="cd06661">
    <property type="entry name" value="GGCT_like"/>
    <property type="match status" value="1"/>
</dbReference>
<evidence type="ECO:0000256" key="1">
    <source>
        <dbReference type="ARBA" id="ARBA00008861"/>
    </source>
</evidence>
<name>A0A6G1K351_9PLEO</name>
<evidence type="ECO:0000256" key="3">
    <source>
        <dbReference type="ARBA" id="ARBA00030602"/>
    </source>
</evidence>
<dbReference type="Gene3D" id="3.10.490.10">
    <property type="entry name" value="Gamma-glutamyl cyclotransferase-like"/>
    <property type="match status" value="1"/>
</dbReference>
<organism evidence="5 6">
    <name type="scientific">Pleomassaria siparia CBS 279.74</name>
    <dbReference type="NCBI Taxonomy" id="1314801"/>
    <lineage>
        <taxon>Eukaryota</taxon>
        <taxon>Fungi</taxon>
        <taxon>Dikarya</taxon>
        <taxon>Ascomycota</taxon>
        <taxon>Pezizomycotina</taxon>
        <taxon>Dothideomycetes</taxon>
        <taxon>Pleosporomycetidae</taxon>
        <taxon>Pleosporales</taxon>
        <taxon>Pleomassariaceae</taxon>
        <taxon>Pleomassaria</taxon>
    </lineage>
</organism>
<dbReference type="Pfam" id="PF06094">
    <property type="entry name" value="GGACT"/>
    <property type="match status" value="1"/>
</dbReference>